<dbReference type="PANTHER" id="PTHR30576:SF0">
    <property type="entry name" value="UNDECAPRENYL-PHOSPHATE N-ACETYLGALACTOSAMINYL 1-PHOSPHATE TRANSFERASE-RELATED"/>
    <property type="match status" value="1"/>
</dbReference>
<keyword evidence="2" id="KW-0472">Membrane</keyword>
<dbReference type="HOGENOM" id="CLU_024920_1_3_10"/>
<dbReference type="eggNOG" id="COG2148">
    <property type="taxonomic scope" value="Bacteria"/>
</dbReference>
<keyword evidence="2" id="KW-0812">Transmembrane</keyword>
<protein>
    <submittedName>
        <fullName evidence="4">Galactosyl transferase cpsE</fullName>
        <ecNumber evidence="4">2.7.8.-</ecNumber>
    </submittedName>
</protein>
<keyword evidence="5" id="KW-1185">Reference proteome</keyword>
<keyword evidence="4" id="KW-0808">Transferase</keyword>
<dbReference type="KEGG" id="fae:FAES_0704"/>
<dbReference type="Proteomes" id="UP000011058">
    <property type="component" value="Chromosome"/>
</dbReference>
<keyword evidence="2" id="KW-1133">Transmembrane helix</keyword>
<feature type="transmembrane region" description="Helical" evidence="2">
    <location>
        <begin position="165"/>
        <end position="186"/>
    </location>
</feature>
<feature type="domain" description="Bacterial sugar transferase" evidence="3">
    <location>
        <begin position="160"/>
        <end position="399"/>
    </location>
</feature>
<dbReference type="AlphaFoldDB" id="I0K3L2"/>
<evidence type="ECO:0000259" key="3">
    <source>
        <dbReference type="Pfam" id="PF02397"/>
    </source>
</evidence>
<comment type="similarity">
    <text evidence="1">Belongs to the bacterial sugar transferase family.</text>
</comment>
<evidence type="ECO:0000256" key="2">
    <source>
        <dbReference type="SAM" id="Phobius"/>
    </source>
</evidence>
<dbReference type="GO" id="GO:0016780">
    <property type="term" value="F:phosphotransferase activity, for other substituted phosphate groups"/>
    <property type="evidence" value="ECO:0007669"/>
    <property type="project" value="TreeGrafter"/>
</dbReference>
<dbReference type="EMBL" id="HE796683">
    <property type="protein sequence ID" value="CCG98715.1"/>
    <property type="molecule type" value="Genomic_DNA"/>
</dbReference>
<dbReference type="eggNOG" id="COG0745">
    <property type="taxonomic scope" value="Bacteria"/>
</dbReference>
<dbReference type="InterPro" id="IPR003362">
    <property type="entry name" value="Bact_transf"/>
</dbReference>
<name>I0K3L2_9BACT</name>
<dbReference type="EC" id="2.7.8.-" evidence="4"/>
<gene>
    <name evidence="4" type="ORF">FAES_0704</name>
</gene>
<sequence>MSAYPTHHNTSPTMNGQQAPCLVLVDKNEAVFSQISNWLDSSCLIRWYQRMDDAIAWVRDRRSTSLIIINETEARADSLAALRDLTIQRSVPILLLCQTVTDRVTQLAMHTGVTDLLTLTDPTHLERRIKFFLTLMRRVATQPDAEVEGQAFTFQLPTWKRAIDIAASLQALIVFSPLMLLVAILIKLDSKGPVFFKSKRVGSNYRVFDMIKFRTMRTDAATMLKDMASENLYNINGATDETPQVKDICEECALIASSCQRKLFHNDRFVCERQYLKQGEKGATFVKFRNDPRITRLGHFLRNSSIDELPQLINILRGDMSLVGNRPLPVYEAEKLTADQTVKRFAGPSGLTGLWQVQKRAKGEAKMDEQERIALDIEYVETFSFWNDMKIIYKTFFSLWQQENV</sequence>
<dbReference type="PATRIC" id="fig|1166018.3.peg.717"/>
<reference evidence="4 5" key="1">
    <citation type="journal article" date="2012" name="J. Bacteriol.">
        <title>Genome Sequence of Fibrella aestuarina BUZ 2T, a Filamentous Marine Bacterium.</title>
        <authorList>
            <person name="Filippini M."/>
            <person name="Qi W."/>
            <person name="Blom J."/>
            <person name="Goesmann A."/>
            <person name="Smits T.H."/>
            <person name="Bagheri H.C."/>
        </authorList>
    </citation>
    <scope>NUCLEOTIDE SEQUENCE [LARGE SCALE GENOMIC DNA]</scope>
    <source>
        <strain evidence="5">BUZ 2T</strain>
    </source>
</reference>
<proteinExistence type="inferred from homology"/>
<dbReference type="PANTHER" id="PTHR30576">
    <property type="entry name" value="COLANIC BIOSYNTHESIS UDP-GLUCOSE LIPID CARRIER TRANSFERASE"/>
    <property type="match status" value="1"/>
</dbReference>
<evidence type="ECO:0000256" key="1">
    <source>
        <dbReference type="ARBA" id="ARBA00006464"/>
    </source>
</evidence>
<evidence type="ECO:0000313" key="5">
    <source>
        <dbReference type="Proteomes" id="UP000011058"/>
    </source>
</evidence>
<dbReference type="Pfam" id="PF02397">
    <property type="entry name" value="Bac_transf"/>
    <property type="match status" value="1"/>
</dbReference>
<organism evidence="4 5">
    <name type="scientific">Fibrella aestuarina BUZ 2</name>
    <dbReference type="NCBI Taxonomy" id="1166018"/>
    <lineage>
        <taxon>Bacteria</taxon>
        <taxon>Pseudomonadati</taxon>
        <taxon>Bacteroidota</taxon>
        <taxon>Cytophagia</taxon>
        <taxon>Cytophagales</taxon>
        <taxon>Spirosomataceae</taxon>
        <taxon>Fibrella</taxon>
    </lineage>
</organism>
<dbReference type="STRING" id="1166018.FAES_0704"/>
<accession>I0K3L2</accession>
<evidence type="ECO:0000313" key="4">
    <source>
        <dbReference type="EMBL" id="CCG98715.1"/>
    </source>
</evidence>